<evidence type="ECO:0000256" key="1">
    <source>
        <dbReference type="SAM" id="MobiDB-lite"/>
    </source>
</evidence>
<dbReference type="AlphaFoldDB" id="A0ABD6ESP4"/>
<protein>
    <submittedName>
        <fullName evidence="2">Uncharacterized protein</fullName>
    </submittedName>
</protein>
<dbReference type="EMBL" id="JBGFUD010009037">
    <property type="protein sequence ID" value="MFH4982336.1"/>
    <property type="molecule type" value="Genomic_DNA"/>
</dbReference>
<comment type="caution">
    <text evidence="2">The sequence shown here is derived from an EMBL/GenBank/DDBJ whole genome shotgun (WGS) entry which is preliminary data.</text>
</comment>
<proteinExistence type="predicted"/>
<feature type="compositionally biased region" description="Basic and acidic residues" evidence="1">
    <location>
        <begin position="126"/>
        <end position="135"/>
    </location>
</feature>
<feature type="compositionally biased region" description="Basic and acidic residues" evidence="1">
    <location>
        <begin position="85"/>
        <end position="100"/>
    </location>
</feature>
<accession>A0ABD6ESP4</accession>
<gene>
    <name evidence="2" type="ORF">AB6A40_009045</name>
</gene>
<feature type="compositionally biased region" description="Basic and acidic residues" evidence="1">
    <location>
        <begin position="58"/>
        <end position="71"/>
    </location>
</feature>
<organism evidence="2 3">
    <name type="scientific">Gnathostoma spinigerum</name>
    <dbReference type="NCBI Taxonomy" id="75299"/>
    <lineage>
        <taxon>Eukaryota</taxon>
        <taxon>Metazoa</taxon>
        <taxon>Ecdysozoa</taxon>
        <taxon>Nematoda</taxon>
        <taxon>Chromadorea</taxon>
        <taxon>Rhabditida</taxon>
        <taxon>Spirurina</taxon>
        <taxon>Gnathostomatomorpha</taxon>
        <taxon>Gnathostomatoidea</taxon>
        <taxon>Gnathostomatidae</taxon>
        <taxon>Gnathostoma</taxon>
    </lineage>
</organism>
<dbReference type="Proteomes" id="UP001608902">
    <property type="component" value="Unassembled WGS sequence"/>
</dbReference>
<evidence type="ECO:0000313" key="3">
    <source>
        <dbReference type="Proteomes" id="UP001608902"/>
    </source>
</evidence>
<sequence>MHCFSLVLTKPAKSTLNLILDINSKTKKLFHFQVWIKEKKPRKTGVSAAGTPNNESSQKSKEPLQKPDLRNSIRRIHKKTPNPDPKCDKANKIPEPKEQASRPILEENDSSQPGKPGNLQFGSRTNKPDKRRTPP</sequence>
<keyword evidence="3" id="KW-1185">Reference proteome</keyword>
<evidence type="ECO:0000313" key="2">
    <source>
        <dbReference type="EMBL" id="MFH4982336.1"/>
    </source>
</evidence>
<feature type="region of interest" description="Disordered" evidence="1">
    <location>
        <begin position="40"/>
        <end position="135"/>
    </location>
</feature>
<name>A0ABD6ESP4_9BILA</name>
<reference evidence="2 3" key="1">
    <citation type="submission" date="2024-08" db="EMBL/GenBank/DDBJ databases">
        <title>Gnathostoma spinigerum genome.</title>
        <authorList>
            <person name="Gonzalez-Bertolin B."/>
            <person name="Monzon S."/>
            <person name="Zaballos A."/>
            <person name="Jimenez P."/>
            <person name="Dekumyoy P."/>
            <person name="Varona S."/>
            <person name="Cuesta I."/>
            <person name="Sumanam S."/>
            <person name="Adisakwattana P."/>
            <person name="Gasser R.B."/>
            <person name="Hernandez-Gonzalez A."/>
            <person name="Young N.D."/>
            <person name="Perteguer M.J."/>
        </authorList>
    </citation>
    <scope>NUCLEOTIDE SEQUENCE [LARGE SCALE GENOMIC DNA]</scope>
    <source>
        <strain evidence="2">AL3</strain>
        <tissue evidence="2">Liver</tissue>
    </source>
</reference>